<evidence type="ECO:0000256" key="4">
    <source>
        <dbReference type="ARBA" id="ARBA00023136"/>
    </source>
</evidence>
<organism evidence="7">
    <name type="scientific">viral metagenome</name>
    <dbReference type="NCBI Taxonomy" id="1070528"/>
    <lineage>
        <taxon>unclassified sequences</taxon>
        <taxon>metagenomes</taxon>
        <taxon>organismal metagenomes</taxon>
    </lineage>
</organism>
<keyword evidence="3 5" id="KW-1133">Transmembrane helix</keyword>
<evidence type="ECO:0000259" key="6">
    <source>
        <dbReference type="PROSITE" id="PS51352"/>
    </source>
</evidence>
<name>A0A6C0BVR5_9ZZZZ</name>
<dbReference type="AlphaFoldDB" id="A0A6C0BVR5"/>
<protein>
    <recommendedName>
        <fullName evidence="6">Thioredoxin domain-containing protein</fullName>
    </recommendedName>
</protein>
<dbReference type="GO" id="GO:0016020">
    <property type="term" value="C:membrane"/>
    <property type="evidence" value="ECO:0007669"/>
    <property type="project" value="UniProtKB-SubCell"/>
</dbReference>
<dbReference type="PANTHER" id="PTHR46426">
    <property type="entry name" value="PROTEIN DISULFIDE-ISOMERASE TMX3"/>
    <property type="match status" value="1"/>
</dbReference>
<reference evidence="7" key="1">
    <citation type="journal article" date="2020" name="Nature">
        <title>Giant virus diversity and host interactions through global metagenomics.</title>
        <authorList>
            <person name="Schulz F."/>
            <person name="Roux S."/>
            <person name="Paez-Espino D."/>
            <person name="Jungbluth S."/>
            <person name="Walsh D.A."/>
            <person name="Denef V.J."/>
            <person name="McMahon K.D."/>
            <person name="Konstantinidis K.T."/>
            <person name="Eloe-Fadrosh E.A."/>
            <person name="Kyrpides N.C."/>
            <person name="Woyke T."/>
        </authorList>
    </citation>
    <scope>NUCLEOTIDE SEQUENCE</scope>
    <source>
        <strain evidence="7">GVMAG-M-3300019093-7</strain>
    </source>
</reference>
<dbReference type="PANTHER" id="PTHR46426:SF1">
    <property type="entry name" value="PROTEIN DISULFIDE-ISOMERASE TMX3"/>
    <property type="match status" value="1"/>
</dbReference>
<dbReference type="Pfam" id="PF00085">
    <property type="entry name" value="Thioredoxin"/>
    <property type="match status" value="1"/>
</dbReference>
<evidence type="ECO:0000313" key="7">
    <source>
        <dbReference type="EMBL" id="QHS96190.1"/>
    </source>
</evidence>
<evidence type="ECO:0000256" key="2">
    <source>
        <dbReference type="ARBA" id="ARBA00022692"/>
    </source>
</evidence>
<evidence type="ECO:0000256" key="5">
    <source>
        <dbReference type="SAM" id="Phobius"/>
    </source>
</evidence>
<dbReference type="PROSITE" id="PS51352">
    <property type="entry name" value="THIOREDOXIN_2"/>
    <property type="match status" value="1"/>
</dbReference>
<dbReference type="SUPFAM" id="SSF52833">
    <property type="entry name" value="Thioredoxin-like"/>
    <property type="match status" value="1"/>
</dbReference>
<dbReference type="EMBL" id="MN739265">
    <property type="protein sequence ID" value="QHS96190.1"/>
    <property type="molecule type" value="Genomic_DNA"/>
</dbReference>
<keyword evidence="2 5" id="KW-0812">Transmembrane</keyword>
<keyword evidence="4 5" id="KW-0472">Membrane</keyword>
<feature type="transmembrane region" description="Helical" evidence="5">
    <location>
        <begin position="16"/>
        <end position="35"/>
    </location>
</feature>
<dbReference type="InterPro" id="IPR013766">
    <property type="entry name" value="Thioredoxin_domain"/>
</dbReference>
<feature type="domain" description="Thioredoxin" evidence="6">
    <location>
        <begin position="73"/>
        <end position="185"/>
    </location>
</feature>
<dbReference type="Gene3D" id="3.40.30.10">
    <property type="entry name" value="Glutaredoxin"/>
    <property type="match status" value="1"/>
</dbReference>
<dbReference type="InterPro" id="IPR036249">
    <property type="entry name" value="Thioredoxin-like_sf"/>
</dbReference>
<evidence type="ECO:0000256" key="1">
    <source>
        <dbReference type="ARBA" id="ARBA00004167"/>
    </source>
</evidence>
<comment type="subcellular location">
    <subcellularLocation>
        <location evidence="1">Membrane</location>
        <topology evidence="1">Single-pass membrane protein</topology>
    </subcellularLocation>
</comment>
<dbReference type="GO" id="GO:0005783">
    <property type="term" value="C:endoplasmic reticulum"/>
    <property type="evidence" value="ECO:0007669"/>
    <property type="project" value="TreeGrafter"/>
</dbReference>
<evidence type="ECO:0000256" key="3">
    <source>
        <dbReference type="ARBA" id="ARBA00022989"/>
    </source>
</evidence>
<feature type="transmembrane region" description="Helical" evidence="5">
    <location>
        <begin position="47"/>
        <end position="67"/>
    </location>
</feature>
<dbReference type="CDD" id="cd02961">
    <property type="entry name" value="PDI_a_family"/>
    <property type="match status" value="1"/>
</dbReference>
<proteinExistence type="predicted"/>
<sequence length="185" mass="21549">MFCISFEPNYIFYSHYTYMAFLSSLTSSASSSGILNKLKEFISKLKIKNVLMIILAIVLIIVIYYIYTKYFSKGYGRTIENMENESGDKTAELMLFHVDWCPHCKTAKPEWDQVKAEYQNKKINGYKVMFNEINCTDETPEKVKMIETYKIEGYPTIKLVKDNQVIDFDAKPTKDTLTKFLNTVL</sequence>
<dbReference type="InterPro" id="IPR052250">
    <property type="entry name" value="PDI_TMX3"/>
</dbReference>
<accession>A0A6C0BVR5</accession>